<keyword evidence="4" id="KW-1185">Reference proteome</keyword>
<evidence type="ECO:0000313" key="4">
    <source>
        <dbReference type="Proteomes" id="UP001556196"/>
    </source>
</evidence>
<feature type="chain" id="PRO_5046554476" evidence="2">
    <location>
        <begin position="20"/>
        <end position="92"/>
    </location>
</feature>
<reference evidence="3 4" key="1">
    <citation type="submission" date="2024-06" db="EMBL/GenBank/DDBJ databases">
        <authorList>
            <person name="Tuo L."/>
        </authorList>
    </citation>
    <scope>NUCLEOTIDE SEQUENCE [LARGE SCALE GENOMIC DNA]</scope>
    <source>
        <strain evidence="3 4">ZMM04-5</strain>
    </source>
</reference>
<name>A0ABV3R0T4_9HYPH</name>
<comment type="caution">
    <text evidence="3">The sequence shown here is derived from an EMBL/GenBank/DDBJ whole genome shotgun (WGS) entry which is preliminary data.</text>
</comment>
<keyword evidence="2" id="KW-0732">Signal</keyword>
<dbReference type="RefSeq" id="WP_367724070.1">
    <property type="nucleotide sequence ID" value="NZ_JBFOCH010000003.1"/>
</dbReference>
<protein>
    <submittedName>
        <fullName evidence="3">Uncharacterized protein</fullName>
    </submittedName>
</protein>
<evidence type="ECO:0000313" key="3">
    <source>
        <dbReference type="EMBL" id="MEW9806946.1"/>
    </source>
</evidence>
<sequence length="92" mass="9825">MKALLFLVLVLASVGPASTQSRYDRKLEAAAMAIVAAKMGDLRGGFGLNDKPVIVFRRDEIIMGTTDMKAVLPPPESVTHTAEHATGLRAAF</sequence>
<accession>A0ABV3R0T4</accession>
<feature type="region of interest" description="Disordered" evidence="1">
    <location>
        <begin position="73"/>
        <end position="92"/>
    </location>
</feature>
<feature type="signal peptide" evidence="2">
    <location>
        <begin position="1"/>
        <end position="19"/>
    </location>
</feature>
<organism evidence="3 4">
    <name type="scientific">Mesorhizobium marinum</name>
    <dbReference type="NCBI Taxonomy" id="3228790"/>
    <lineage>
        <taxon>Bacteria</taxon>
        <taxon>Pseudomonadati</taxon>
        <taxon>Pseudomonadota</taxon>
        <taxon>Alphaproteobacteria</taxon>
        <taxon>Hyphomicrobiales</taxon>
        <taxon>Phyllobacteriaceae</taxon>
        <taxon>Mesorhizobium</taxon>
    </lineage>
</organism>
<proteinExistence type="predicted"/>
<evidence type="ECO:0000256" key="2">
    <source>
        <dbReference type="SAM" id="SignalP"/>
    </source>
</evidence>
<dbReference type="Proteomes" id="UP001556196">
    <property type="component" value="Unassembled WGS sequence"/>
</dbReference>
<dbReference type="EMBL" id="JBFOCI010000003">
    <property type="protein sequence ID" value="MEW9806946.1"/>
    <property type="molecule type" value="Genomic_DNA"/>
</dbReference>
<evidence type="ECO:0000256" key="1">
    <source>
        <dbReference type="SAM" id="MobiDB-lite"/>
    </source>
</evidence>
<gene>
    <name evidence="3" type="ORF">ABUE31_13225</name>
</gene>